<dbReference type="STRING" id="75743.A0A401QL23"/>
<proteinExistence type="predicted"/>
<gene>
    <name evidence="2" type="ORF">scyTo_0026765</name>
</gene>
<accession>A0A401QL23</accession>
<evidence type="ECO:0000313" key="3">
    <source>
        <dbReference type="Proteomes" id="UP000288216"/>
    </source>
</evidence>
<reference evidence="2 3" key="1">
    <citation type="journal article" date="2018" name="Nat. Ecol. Evol.">
        <title>Shark genomes provide insights into elasmobranch evolution and the origin of vertebrates.</title>
        <authorList>
            <person name="Hara Y"/>
            <person name="Yamaguchi K"/>
            <person name="Onimaru K"/>
            <person name="Kadota M"/>
            <person name="Koyanagi M"/>
            <person name="Keeley SD"/>
            <person name="Tatsumi K"/>
            <person name="Tanaka K"/>
            <person name="Motone F"/>
            <person name="Kageyama Y"/>
            <person name="Nozu R"/>
            <person name="Adachi N"/>
            <person name="Nishimura O"/>
            <person name="Nakagawa R"/>
            <person name="Tanegashima C"/>
            <person name="Kiyatake I"/>
            <person name="Matsumoto R"/>
            <person name="Murakumo K"/>
            <person name="Nishida K"/>
            <person name="Terakita A"/>
            <person name="Kuratani S"/>
            <person name="Sato K"/>
            <person name="Hyodo S Kuraku.S."/>
        </authorList>
    </citation>
    <scope>NUCLEOTIDE SEQUENCE [LARGE SCALE GENOMIC DNA]</scope>
</reference>
<dbReference type="OrthoDB" id="189220at2759"/>
<evidence type="ECO:0000313" key="2">
    <source>
        <dbReference type="EMBL" id="GCB86032.1"/>
    </source>
</evidence>
<name>A0A401QL23_SCYTO</name>
<feature type="non-terminal residue" evidence="2">
    <location>
        <position position="1"/>
    </location>
</feature>
<evidence type="ECO:0000256" key="1">
    <source>
        <dbReference type="SAM" id="MobiDB-lite"/>
    </source>
</evidence>
<keyword evidence="3" id="KW-1185">Reference proteome</keyword>
<sequence length="71" mass="8207">KQNEVEIPLPTQKDRDKKKKQPMCQISGVKKLTHSSSLSLSNSSMPRFGVKTHQEEALTKVKLVCWYLEHR</sequence>
<comment type="caution">
    <text evidence="2">The sequence shown here is derived from an EMBL/GenBank/DDBJ whole genome shotgun (WGS) entry which is preliminary data.</text>
</comment>
<dbReference type="EMBL" id="BFAA01237915">
    <property type="protein sequence ID" value="GCB86032.1"/>
    <property type="molecule type" value="Genomic_DNA"/>
</dbReference>
<organism evidence="2 3">
    <name type="scientific">Scyliorhinus torazame</name>
    <name type="common">Cloudy catshark</name>
    <name type="synonym">Catulus torazame</name>
    <dbReference type="NCBI Taxonomy" id="75743"/>
    <lineage>
        <taxon>Eukaryota</taxon>
        <taxon>Metazoa</taxon>
        <taxon>Chordata</taxon>
        <taxon>Craniata</taxon>
        <taxon>Vertebrata</taxon>
        <taxon>Chondrichthyes</taxon>
        <taxon>Elasmobranchii</taxon>
        <taxon>Galeomorphii</taxon>
        <taxon>Galeoidea</taxon>
        <taxon>Carcharhiniformes</taxon>
        <taxon>Scyliorhinidae</taxon>
        <taxon>Scyliorhinus</taxon>
    </lineage>
</organism>
<dbReference type="AlphaFoldDB" id="A0A401QL23"/>
<protein>
    <submittedName>
        <fullName evidence="2">Uncharacterized protein</fullName>
    </submittedName>
</protein>
<feature type="region of interest" description="Disordered" evidence="1">
    <location>
        <begin position="1"/>
        <end position="28"/>
    </location>
</feature>
<dbReference type="Proteomes" id="UP000288216">
    <property type="component" value="Unassembled WGS sequence"/>
</dbReference>